<evidence type="ECO:0000313" key="2">
    <source>
        <dbReference type="Proteomes" id="UP000516117"/>
    </source>
</evidence>
<dbReference type="Proteomes" id="UP000516117">
    <property type="component" value="Chromosome"/>
</dbReference>
<protein>
    <submittedName>
        <fullName evidence="1">Uncharacterized protein</fullName>
    </submittedName>
</protein>
<dbReference type="KEGG" id="tdf:H9L22_08340"/>
<evidence type="ECO:0000313" key="1">
    <source>
        <dbReference type="EMBL" id="QNP57238.1"/>
    </source>
</evidence>
<organism evidence="1 2">
    <name type="scientific">Tessaracoccus defluvii</name>
    <dbReference type="NCBI Taxonomy" id="1285901"/>
    <lineage>
        <taxon>Bacteria</taxon>
        <taxon>Bacillati</taxon>
        <taxon>Actinomycetota</taxon>
        <taxon>Actinomycetes</taxon>
        <taxon>Propionibacteriales</taxon>
        <taxon>Propionibacteriaceae</taxon>
        <taxon>Tessaracoccus</taxon>
    </lineage>
</organism>
<accession>A0A7H0H9M2</accession>
<name>A0A7H0H9M2_9ACTN</name>
<keyword evidence="2" id="KW-1185">Reference proteome</keyword>
<proteinExistence type="predicted"/>
<sequence length="80" mass="8713">MAERSVEEMRADLAKSRAKMTGAIGDGKEAIRPQNIAKEGIEQVKTFAKTEFDTATASLRDERGDGSWTSFCWSAAPSSE</sequence>
<dbReference type="AlphaFoldDB" id="A0A7H0H9M2"/>
<dbReference type="RefSeq" id="WP_187722328.1">
    <property type="nucleotide sequence ID" value="NZ_CP060789.1"/>
</dbReference>
<dbReference type="EMBL" id="CP060789">
    <property type="protein sequence ID" value="QNP57238.1"/>
    <property type="molecule type" value="Genomic_DNA"/>
</dbReference>
<reference evidence="1 2" key="1">
    <citation type="submission" date="2020-08" db="EMBL/GenBank/DDBJ databases">
        <title>Genome sequence of Tessaracoccus defluvii JCM 17540T.</title>
        <authorList>
            <person name="Hyun D.-W."/>
            <person name="Bae J.-W."/>
        </authorList>
    </citation>
    <scope>NUCLEOTIDE SEQUENCE [LARGE SCALE GENOMIC DNA]</scope>
    <source>
        <strain evidence="1 2">JCM 17540</strain>
    </source>
</reference>
<gene>
    <name evidence="1" type="ORF">H9L22_08340</name>
</gene>